<organism evidence="1 2">
    <name type="scientific">Fusarium zealandicum</name>
    <dbReference type="NCBI Taxonomy" id="1053134"/>
    <lineage>
        <taxon>Eukaryota</taxon>
        <taxon>Fungi</taxon>
        <taxon>Dikarya</taxon>
        <taxon>Ascomycota</taxon>
        <taxon>Pezizomycotina</taxon>
        <taxon>Sordariomycetes</taxon>
        <taxon>Hypocreomycetidae</taxon>
        <taxon>Hypocreales</taxon>
        <taxon>Nectriaceae</taxon>
        <taxon>Fusarium</taxon>
        <taxon>Fusarium staphyleae species complex</taxon>
    </lineage>
</organism>
<accession>A0A8H4XKL2</accession>
<dbReference type="Proteomes" id="UP000635477">
    <property type="component" value="Unassembled WGS sequence"/>
</dbReference>
<name>A0A8H4XKL2_9HYPO</name>
<reference evidence="1" key="2">
    <citation type="submission" date="2020-05" db="EMBL/GenBank/DDBJ databases">
        <authorList>
            <person name="Kim H.-S."/>
            <person name="Proctor R.H."/>
            <person name="Brown D.W."/>
        </authorList>
    </citation>
    <scope>NUCLEOTIDE SEQUENCE</scope>
    <source>
        <strain evidence="1">NRRL 22465</strain>
    </source>
</reference>
<dbReference type="AlphaFoldDB" id="A0A8H4XKL2"/>
<comment type="caution">
    <text evidence="1">The sequence shown here is derived from an EMBL/GenBank/DDBJ whole genome shotgun (WGS) entry which is preliminary data.</text>
</comment>
<evidence type="ECO:0000313" key="1">
    <source>
        <dbReference type="EMBL" id="KAF4978164.1"/>
    </source>
</evidence>
<sequence length="78" mass="9156">MARDPTKPAQTWEHKIPATLVTNVVKFQNTCLDIYGTTGTRFNFTWYRTRDEYTVNAYREEPKNLMKELQDRDGIAKA</sequence>
<keyword evidence="2" id="KW-1185">Reference proteome</keyword>
<proteinExistence type="predicted"/>
<evidence type="ECO:0000313" key="2">
    <source>
        <dbReference type="Proteomes" id="UP000635477"/>
    </source>
</evidence>
<dbReference type="EMBL" id="JABEYC010000391">
    <property type="protein sequence ID" value="KAF4978164.1"/>
    <property type="molecule type" value="Genomic_DNA"/>
</dbReference>
<gene>
    <name evidence="1" type="ORF">FZEAL_5409</name>
</gene>
<protein>
    <submittedName>
        <fullName evidence="1">Uncharacterized protein</fullName>
    </submittedName>
</protein>
<reference evidence="1" key="1">
    <citation type="journal article" date="2020" name="BMC Genomics">
        <title>Correction to: Identification and distribution of gene clusters required for synthesis of sphingolipid metabolism inhibitors in diverse species of the filamentous fungus Fusarium.</title>
        <authorList>
            <person name="Kim H.S."/>
            <person name="Lohmar J.M."/>
            <person name="Busman M."/>
            <person name="Brown D.W."/>
            <person name="Naumann T.A."/>
            <person name="Divon H.H."/>
            <person name="Lysoe E."/>
            <person name="Uhlig S."/>
            <person name="Proctor R.H."/>
        </authorList>
    </citation>
    <scope>NUCLEOTIDE SEQUENCE</scope>
    <source>
        <strain evidence="1">NRRL 22465</strain>
    </source>
</reference>